<dbReference type="EMBL" id="BAAAEI010000012">
    <property type="protein sequence ID" value="GAA0357221.1"/>
    <property type="molecule type" value="Genomic_DNA"/>
</dbReference>
<sequence>MENYTNRLGTLKLAIDDFRNTLLFQSHETEDVFHKLIEKHPILLDVYGSCESKPKLHYPDGELSPIGKTYVEPDFIVSYADQSYKLVELERASKNVATKQGQPRAEVGQAAFQTAEWVHYIREHYNQIRTRYPGIHTKCKTSLIMSRSTQSSFNNVADINRYKEIIIQQYNVDEFLTYDDLFYRACTAYTVLTGLSPHGI</sequence>
<evidence type="ECO:0000259" key="1">
    <source>
        <dbReference type="Pfam" id="PF14082"/>
    </source>
</evidence>
<dbReference type="RefSeq" id="WP_343844873.1">
    <property type="nucleotide sequence ID" value="NZ_BAAAEI010000012.1"/>
</dbReference>
<feature type="domain" description="Shedu protein SduA C-terminal" evidence="1">
    <location>
        <begin position="28"/>
        <end position="181"/>
    </location>
</feature>
<name>A0ABN0X7P2_9ALTE</name>
<organism evidence="2 3">
    <name type="scientific">Bowmanella denitrificans</name>
    <dbReference type="NCBI Taxonomy" id="366582"/>
    <lineage>
        <taxon>Bacteria</taxon>
        <taxon>Pseudomonadati</taxon>
        <taxon>Pseudomonadota</taxon>
        <taxon>Gammaproteobacteria</taxon>
        <taxon>Alteromonadales</taxon>
        <taxon>Alteromonadaceae</taxon>
        <taxon>Bowmanella</taxon>
    </lineage>
</organism>
<keyword evidence="3" id="KW-1185">Reference proteome</keyword>
<evidence type="ECO:0000313" key="2">
    <source>
        <dbReference type="EMBL" id="GAA0357221.1"/>
    </source>
</evidence>
<dbReference type="InterPro" id="IPR025359">
    <property type="entry name" value="SduA_C"/>
</dbReference>
<dbReference type="Pfam" id="PF14082">
    <property type="entry name" value="SduA_C"/>
    <property type="match status" value="1"/>
</dbReference>
<comment type="caution">
    <text evidence="2">The sequence shown here is derived from an EMBL/GenBank/DDBJ whole genome shotgun (WGS) entry which is preliminary data.</text>
</comment>
<evidence type="ECO:0000313" key="3">
    <source>
        <dbReference type="Proteomes" id="UP001501757"/>
    </source>
</evidence>
<proteinExistence type="predicted"/>
<accession>A0ABN0X7P2</accession>
<reference evidence="2 3" key="1">
    <citation type="journal article" date="2019" name="Int. J. Syst. Evol. Microbiol.">
        <title>The Global Catalogue of Microorganisms (GCM) 10K type strain sequencing project: providing services to taxonomists for standard genome sequencing and annotation.</title>
        <authorList>
            <consortium name="The Broad Institute Genomics Platform"/>
            <consortium name="The Broad Institute Genome Sequencing Center for Infectious Disease"/>
            <person name="Wu L."/>
            <person name="Ma J."/>
        </authorList>
    </citation>
    <scope>NUCLEOTIDE SEQUENCE [LARGE SCALE GENOMIC DNA]</scope>
    <source>
        <strain evidence="2 3">JCM 13378</strain>
    </source>
</reference>
<protein>
    <recommendedName>
        <fullName evidence="1">Shedu protein SduA C-terminal domain-containing protein</fullName>
    </recommendedName>
</protein>
<dbReference type="Proteomes" id="UP001501757">
    <property type="component" value="Unassembled WGS sequence"/>
</dbReference>
<gene>
    <name evidence="2" type="ORF">GCM10009092_21800</name>
</gene>